<gene>
    <name evidence="2" type="ORF">SAMN05216216_11637</name>
</gene>
<dbReference type="STRING" id="576118.SAMN05216216_11637"/>
<dbReference type="PROSITE" id="PS50005">
    <property type="entry name" value="TPR"/>
    <property type="match status" value="1"/>
</dbReference>
<evidence type="ECO:0000313" key="2">
    <source>
        <dbReference type="EMBL" id="SDK98053.1"/>
    </source>
</evidence>
<keyword evidence="1" id="KW-0802">TPR repeat</keyword>
<dbReference type="AlphaFoldDB" id="A0A1G9GCP6"/>
<dbReference type="InterPro" id="IPR011990">
    <property type="entry name" value="TPR-like_helical_dom_sf"/>
</dbReference>
<evidence type="ECO:0000313" key="3">
    <source>
        <dbReference type="Proteomes" id="UP000199008"/>
    </source>
</evidence>
<proteinExistence type="predicted"/>
<dbReference type="EMBL" id="FNFY01000016">
    <property type="protein sequence ID" value="SDK98053.1"/>
    <property type="molecule type" value="Genomic_DNA"/>
</dbReference>
<dbReference type="InterPro" id="IPR019734">
    <property type="entry name" value="TPR_rpt"/>
</dbReference>
<protein>
    <recommendedName>
        <fullName evidence="4">Tetratricopeptide repeat-containing protein</fullName>
    </recommendedName>
</protein>
<sequence length="473" mass="56235">MSERKVIPFNQSGSFYFNQGLKRIEQKKKRDALKSFERAYDIDNNNLAYLSQYVYLLAENGRQAEAEYLLINKFIQHQYDAEFYFILSQLFVITNDPNKSFLFGVEYAKHFPEAGYDEELEKMFDLAIEDEEEVEKESERFVSHHIFQHLFMNARIDEALEYLSMLPVGLQEERTFRNLRAMAYLFLNKFDEAYEILDTLLKENKTDMHALSHLTLLYYHTGQQSEYESYLKKLEVVEPLDDDSRFKVGLVLNFLKQYNRSYELLFPLYKSQQFISFQLLHALSHASYHIGNVPQAEMFWDKMQNFHKVSEMYSPWKKEEAHDLISDIAHMHLHDDDVHIRLLGLYRISLIKPKDAVLGHPVWDTIEQLDDYEKLYVTFLFQGVKLVRLGKMHNGLEILRAVGYENEEDRLQWIDTFHLLYEKIKEYEDVPSLVAATLYLYPKGRKITKKAMTEQFEITSYRLNKAIDIIKQI</sequence>
<dbReference type="Gene3D" id="1.25.40.10">
    <property type="entry name" value="Tetratricopeptide repeat domain"/>
    <property type="match status" value="2"/>
</dbReference>
<reference evidence="3" key="1">
    <citation type="submission" date="2016-10" db="EMBL/GenBank/DDBJ databases">
        <authorList>
            <person name="Varghese N."/>
            <person name="Submissions S."/>
        </authorList>
    </citation>
    <scope>NUCLEOTIDE SEQUENCE [LARGE SCALE GENOMIC DNA]</scope>
    <source>
        <strain evidence="3">CGMCC 1.8895</strain>
    </source>
</reference>
<name>A0A1G9GCP6_9BACL</name>
<dbReference type="OrthoDB" id="2418389at2"/>
<dbReference type="SUPFAM" id="SSF48452">
    <property type="entry name" value="TPR-like"/>
    <property type="match status" value="2"/>
</dbReference>
<evidence type="ECO:0000256" key="1">
    <source>
        <dbReference type="PROSITE-ProRule" id="PRU00339"/>
    </source>
</evidence>
<evidence type="ECO:0008006" key="4">
    <source>
        <dbReference type="Google" id="ProtNLM"/>
    </source>
</evidence>
<accession>A0A1G9GCP6</accession>
<keyword evidence="3" id="KW-1185">Reference proteome</keyword>
<dbReference type="RefSeq" id="WP_092986832.1">
    <property type="nucleotide sequence ID" value="NZ_FNFY01000016.1"/>
</dbReference>
<dbReference type="SMART" id="SM00028">
    <property type="entry name" value="TPR"/>
    <property type="match status" value="2"/>
</dbReference>
<feature type="repeat" description="TPR" evidence="1">
    <location>
        <begin position="13"/>
        <end position="46"/>
    </location>
</feature>
<organism evidence="2 3">
    <name type="scientific">Lacicoccus qingdaonensis</name>
    <dbReference type="NCBI Taxonomy" id="576118"/>
    <lineage>
        <taxon>Bacteria</taxon>
        <taxon>Bacillati</taxon>
        <taxon>Bacillota</taxon>
        <taxon>Bacilli</taxon>
        <taxon>Bacillales</taxon>
        <taxon>Salinicoccaceae</taxon>
        <taxon>Lacicoccus</taxon>
    </lineage>
</organism>
<dbReference type="Proteomes" id="UP000199008">
    <property type="component" value="Unassembled WGS sequence"/>
</dbReference>